<dbReference type="Proteomes" id="UP000215902">
    <property type="component" value="Unassembled WGS sequence"/>
</dbReference>
<feature type="transmembrane region" description="Helical" evidence="7">
    <location>
        <begin position="96"/>
        <end position="120"/>
    </location>
</feature>
<dbReference type="InterPro" id="IPR051415">
    <property type="entry name" value="LAAT-1"/>
</dbReference>
<evidence type="ECO:0000256" key="2">
    <source>
        <dbReference type="ARBA" id="ARBA00022692"/>
    </source>
</evidence>
<dbReference type="AlphaFoldDB" id="A0A267EVX3"/>
<keyword evidence="4 7" id="KW-0472">Membrane</keyword>
<sequence>PAVMQTATNGSCVVNNTDKPILLHNCHPDMPEWTCVLANLGGLTSTAIWFLILLPQFWRSTRHKTMQGVSSAWAIANFTAALNNSFFVFKLTGMPLYAYISAVYMPVLELALLGLFFYFAPRTRFKLIVTAVCVVVWVVLVSIQLALSLQFSHWMLWLSISLWSVQAFPQVFLNSQRQTTYGLSKVMVAMGAVGKTTDYLGPYLLCMPLQYAVLAFFSSTVSQISSLQVLWYWNRVPASVAAESVDGGGAAPIGDDDDGRVVQLPMTPGCQAARWLGISALVTELGAFAGAFVWRTGSWWALAAPLCTFAVCVAAWCAYHLRKVAAPAAAKAAADQLEPPPGPKLLDSAEQTEVDMK</sequence>
<organism evidence="8 9">
    <name type="scientific">Macrostomum lignano</name>
    <dbReference type="NCBI Taxonomy" id="282301"/>
    <lineage>
        <taxon>Eukaryota</taxon>
        <taxon>Metazoa</taxon>
        <taxon>Spiralia</taxon>
        <taxon>Lophotrochozoa</taxon>
        <taxon>Platyhelminthes</taxon>
        <taxon>Rhabditophora</taxon>
        <taxon>Macrostomorpha</taxon>
        <taxon>Macrostomida</taxon>
        <taxon>Macrostomidae</taxon>
        <taxon>Macrostomum</taxon>
    </lineage>
</organism>
<dbReference type="Gene3D" id="1.20.1280.290">
    <property type="match status" value="1"/>
</dbReference>
<feature type="transmembrane region" description="Helical" evidence="7">
    <location>
        <begin position="127"/>
        <end position="148"/>
    </location>
</feature>
<dbReference type="PANTHER" id="PTHR16201">
    <property type="entry name" value="SEVEN TRANSMEMBRANE PROTEIN 1-RELATED"/>
    <property type="match status" value="1"/>
</dbReference>
<keyword evidence="2 7" id="KW-0812">Transmembrane</keyword>
<accession>A0A267EVX3</accession>
<keyword evidence="3 7" id="KW-1133">Transmembrane helix</keyword>
<evidence type="ECO:0000256" key="3">
    <source>
        <dbReference type="ARBA" id="ARBA00022989"/>
    </source>
</evidence>
<evidence type="ECO:0000313" key="9">
    <source>
        <dbReference type="Proteomes" id="UP000215902"/>
    </source>
</evidence>
<comment type="caution">
    <text evidence="8">The sequence shown here is derived from an EMBL/GenBank/DDBJ whole genome shotgun (WGS) entry which is preliminary data.</text>
</comment>
<gene>
    <name evidence="8" type="ORF">BOX15_Mlig002621g1</name>
</gene>
<reference evidence="8 9" key="1">
    <citation type="submission" date="2017-06" db="EMBL/GenBank/DDBJ databases">
        <title>A platform for efficient transgenesis in Macrostomum lignano, a flatworm model organism for stem cell research.</title>
        <authorList>
            <person name="Berezikov E."/>
        </authorList>
    </citation>
    <scope>NUCLEOTIDE SEQUENCE [LARGE SCALE GENOMIC DNA]</scope>
    <source>
        <strain evidence="8">DV1</strain>
        <tissue evidence="8">Whole organism</tissue>
    </source>
</reference>
<comment type="subcellular location">
    <subcellularLocation>
        <location evidence="1">Membrane</location>
        <topology evidence="1">Multi-pass membrane protein</topology>
    </subcellularLocation>
</comment>
<feature type="transmembrane region" description="Helical" evidence="7">
    <location>
        <begin position="37"/>
        <end position="58"/>
    </location>
</feature>
<evidence type="ECO:0000313" key="8">
    <source>
        <dbReference type="EMBL" id="PAA65688.1"/>
    </source>
</evidence>
<dbReference type="InterPro" id="IPR006603">
    <property type="entry name" value="PQ-loop_rpt"/>
</dbReference>
<feature type="non-terminal residue" evidence="8">
    <location>
        <position position="1"/>
    </location>
</feature>
<evidence type="ECO:0000256" key="6">
    <source>
        <dbReference type="SAM" id="MobiDB-lite"/>
    </source>
</evidence>
<feature type="transmembrane region" description="Helical" evidence="7">
    <location>
        <begin position="70"/>
        <end position="90"/>
    </location>
</feature>
<evidence type="ECO:0000256" key="4">
    <source>
        <dbReference type="ARBA" id="ARBA00023136"/>
    </source>
</evidence>
<dbReference type="EMBL" id="NIVC01001628">
    <property type="protein sequence ID" value="PAA65688.1"/>
    <property type="molecule type" value="Genomic_DNA"/>
</dbReference>
<dbReference type="Pfam" id="PF04193">
    <property type="entry name" value="PQ-loop"/>
    <property type="match status" value="2"/>
</dbReference>
<evidence type="ECO:0000256" key="5">
    <source>
        <dbReference type="ARBA" id="ARBA00038039"/>
    </source>
</evidence>
<evidence type="ECO:0000256" key="7">
    <source>
        <dbReference type="SAM" id="Phobius"/>
    </source>
</evidence>
<feature type="region of interest" description="Disordered" evidence="6">
    <location>
        <begin position="333"/>
        <end position="357"/>
    </location>
</feature>
<feature type="transmembrane region" description="Helical" evidence="7">
    <location>
        <begin position="275"/>
        <end position="294"/>
    </location>
</feature>
<comment type="similarity">
    <text evidence="5">Belongs to the laat-1 family.</text>
</comment>
<proteinExistence type="inferred from homology"/>
<dbReference type="OrthoDB" id="8048523at2759"/>
<protein>
    <submittedName>
        <fullName evidence="8">Uncharacterized protein</fullName>
    </submittedName>
</protein>
<dbReference type="GO" id="GO:0016020">
    <property type="term" value="C:membrane"/>
    <property type="evidence" value="ECO:0007669"/>
    <property type="project" value="UniProtKB-SubCell"/>
</dbReference>
<evidence type="ECO:0000256" key="1">
    <source>
        <dbReference type="ARBA" id="ARBA00004141"/>
    </source>
</evidence>
<feature type="transmembrane region" description="Helical" evidence="7">
    <location>
        <begin position="300"/>
        <end position="321"/>
    </location>
</feature>
<keyword evidence="9" id="KW-1185">Reference proteome</keyword>
<name>A0A267EVX3_9PLAT</name>